<dbReference type="SUPFAM" id="SSF56300">
    <property type="entry name" value="Metallo-dependent phosphatases"/>
    <property type="match status" value="1"/>
</dbReference>
<gene>
    <name evidence="3" type="ORF">C7444_108170</name>
</gene>
<dbReference type="AlphaFoldDB" id="A0A318H465"/>
<dbReference type="RefSeq" id="WP_110400847.1">
    <property type="nucleotide sequence ID" value="NZ_QJJS01000008.1"/>
</dbReference>
<sequence>MTDPARHPDRDRRHWLAQAAGAGLGGLTGILLGGCAPAAPRGPRSSGADRFALGIASGSPQADRVVLWTRLSGPDLAEVVDVQWELALDEGFRQLAARGTEQARAADAHSVHAEPAGLAPGRWYWYRFTALGERSAVGRTRTHPAPGTAPPLRCAIASCQRWDHGHYAAWRHLAQAADRAGGELDLVLFLGDYIYEYGGFPGRVRQHTGGLCRTLDDYRARYALYKSDASLQAAHACCPWVTVWDDHEVDNDYAGLQEQWLNVDFAARRAAAYRAYWEHMPFPKSARPGRDGGMRIFGHGDWGSLARILTVDDRQYRDPQACPRPPRAGSTTVATRDCATLDDPRRSLLGADQEAWLARHWSSTHRWNLLAQQTLMAPMNWNDPASPEGPKVWTDGWDGYPQARRRLLDTLAQRHIPGAVVLGGDVHANYVADLHLDPARPDSPIVASEFCGTSISSEGMAQSRLDAMRPHHPHLHHGRSDERGYVRLEFGPDTLQATLLKVQHPRRPDSAVGISARFAVDARQPGILPP</sequence>
<dbReference type="InterPro" id="IPR038607">
    <property type="entry name" value="PhoD-like_sf"/>
</dbReference>
<accession>A0A318H465</accession>
<dbReference type="InterPro" id="IPR032093">
    <property type="entry name" value="PhoD_N"/>
</dbReference>
<dbReference type="Gene3D" id="3.60.21.70">
    <property type="entry name" value="PhoD-like phosphatase"/>
    <property type="match status" value="1"/>
</dbReference>
<dbReference type="PROSITE" id="PS51257">
    <property type="entry name" value="PROKAR_LIPOPROTEIN"/>
    <property type="match status" value="1"/>
</dbReference>
<dbReference type="Proteomes" id="UP000247811">
    <property type="component" value="Unassembled WGS sequence"/>
</dbReference>
<protein>
    <submittedName>
        <fullName evidence="3">Alkaline phosphatase D</fullName>
    </submittedName>
</protein>
<dbReference type="PANTHER" id="PTHR43606:SF2">
    <property type="entry name" value="ALKALINE PHOSPHATASE FAMILY PROTEIN (AFU_ORTHOLOGUE AFUA_5G03860)"/>
    <property type="match status" value="1"/>
</dbReference>
<name>A0A318H465_9BURK</name>
<dbReference type="InterPro" id="IPR029052">
    <property type="entry name" value="Metallo-depent_PP-like"/>
</dbReference>
<dbReference type="Gene3D" id="2.60.40.380">
    <property type="entry name" value="Purple acid phosphatase-like, N-terminal"/>
    <property type="match status" value="1"/>
</dbReference>
<dbReference type="CDD" id="cd07389">
    <property type="entry name" value="MPP_PhoD"/>
    <property type="match status" value="1"/>
</dbReference>
<evidence type="ECO:0000313" key="3">
    <source>
        <dbReference type="EMBL" id="PXW95910.1"/>
    </source>
</evidence>
<organism evidence="3 4">
    <name type="scientific">Sphaerotilus hippei</name>
    <dbReference type="NCBI Taxonomy" id="744406"/>
    <lineage>
        <taxon>Bacteria</taxon>
        <taxon>Pseudomonadati</taxon>
        <taxon>Pseudomonadota</taxon>
        <taxon>Betaproteobacteria</taxon>
        <taxon>Burkholderiales</taxon>
        <taxon>Sphaerotilaceae</taxon>
        <taxon>Sphaerotilus</taxon>
    </lineage>
</organism>
<dbReference type="OrthoDB" id="327733at2"/>
<dbReference type="Pfam" id="PF16655">
    <property type="entry name" value="PhoD_N"/>
    <property type="match status" value="1"/>
</dbReference>
<evidence type="ECO:0000259" key="2">
    <source>
        <dbReference type="Pfam" id="PF16655"/>
    </source>
</evidence>
<dbReference type="EMBL" id="QJJS01000008">
    <property type="protein sequence ID" value="PXW95910.1"/>
    <property type="molecule type" value="Genomic_DNA"/>
</dbReference>
<keyword evidence="4" id="KW-1185">Reference proteome</keyword>
<dbReference type="InterPro" id="IPR052900">
    <property type="entry name" value="Phospholipid_Metab_Enz"/>
</dbReference>
<dbReference type="PANTHER" id="PTHR43606">
    <property type="entry name" value="PHOSPHATASE, PUTATIVE (AFU_ORTHOLOGUE AFUA_6G08710)-RELATED"/>
    <property type="match status" value="1"/>
</dbReference>
<proteinExistence type="predicted"/>
<comment type="caution">
    <text evidence="3">The sequence shown here is derived from an EMBL/GenBank/DDBJ whole genome shotgun (WGS) entry which is preliminary data.</text>
</comment>
<dbReference type="InterPro" id="IPR006311">
    <property type="entry name" value="TAT_signal"/>
</dbReference>
<reference evidence="3 4" key="1">
    <citation type="submission" date="2018-05" db="EMBL/GenBank/DDBJ databases">
        <title>Genomic Encyclopedia of Type Strains, Phase IV (KMG-IV): sequencing the most valuable type-strain genomes for metagenomic binning, comparative biology and taxonomic classification.</title>
        <authorList>
            <person name="Goeker M."/>
        </authorList>
    </citation>
    <scope>NUCLEOTIDE SEQUENCE [LARGE SCALE GENOMIC DNA]</scope>
    <source>
        <strain evidence="3 4">DSM 566</strain>
    </source>
</reference>
<feature type="domain" description="Phospholipase D N-terminal" evidence="2">
    <location>
        <begin position="53"/>
        <end position="142"/>
    </location>
</feature>
<dbReference type="PROSITE" id="PS51318">
    <property type="entry name" value="TAT"/>
    <property type="match status" value="1"/>
</dbReference>
<dbReference type="InterPro" id="IPR018946">
    <property type="entry name" value="PhoD-like_MPP"/>
</dbReference>
<feature type="domain" description="PhoD-like phosphatase metallophosphatase" evidence="1">
    <location>
        <begin position="155"/>
        <end position="498"/>
    </location>
</feature>
<evidence type="ECO:0000313" key="4">
    <source>
        <dbReference type="Proteomes" id="UP000247811"/>
    </source>
</evidence>
<dbReference type="Pfam" id="PF09423">
    <property type="entry name" value="PhoD"/>
    <property type="match status" value="1"/>
</dbReference>
<evidence type="ECO:0000259" key="1">
    <source>
        <dbReference type="Pfam" id="PF09423"/>
    </source>
</evidence>